<comment type="cofactor">
    <cofactor evidence="1 16">
        <name>Mn(2+)</name>
        <dbReference type="ChEBI" id="CHEBI:29035"/>
    </cofactor>
</comment>
<dbReference type="EC" id="2.4.1.-" evidence="16"/>
<evidence type="ECO:0000256" key="10">
    <source>
        <dbReference type="ARBA" id="ARBA00022968"/>
    </source>
</evidence>
<keyword evidence="11" id="KW-1133">Transmembrane helix</keyword>
<dbReference type="PROSITE" id="PS50231">
    <property type="entry name" value="RICIN_B_LECTIN"/>
    <property type="match status" value="1"/>
</dbReference>
<gene>
    <name evidence="18" type="ORF">CAPTEDRAFT_140956</name>
</gene>
<evidence type="ECO:0000256" key="11">
    <source>
        <dbReference type="ARBA" id="ARBA00022989"/>
    </source>
</evidence>
<dbReference type="InterPro" id="IPR001173">
    <property type="entry name" value="Glyco_trans_2-like"/>
</dbReference>
<keyword evidence="10" id="KW-0735">Signal-anchor</keyword>
<keyword evidence="13" id="KW-0472">Membrane</keyword>
<evidence type="ECO:0000256" key="14">
    <source>
        <dbReference type="ARBA" id="ARBA00023157"/>
    </source>
</evidence>
<dbReference type="Gene3D" id="2.80.10.50">
    <property type="match status" value="1"/>
</dbReference>
<dbReference type="InterPro" id="IPR029044">
    <property type="entry name" value="Nucleotide-diphossugar_trans"/>
</dbReference>
<proteinExistence type="inferred from homology"/>
<dbReference type="Gene3D" id="3.90.550.10">
    <property type="entry name" value="Spore Coat Polysaccharide Biosynthesis Protein SpsA, Chain A"/>
    <property type="match status" value="1"/>
</dbReference>
<dbReference type="Pfam" id="PF00535">
    <property type="entry name" value="Glycos_transf_2"/>
    <property type="match status" value="1"/>
</dbReference>
<reference evidence="20" key="1">
    <citation type="submission" date="2012-12" db="EMBL/GenBank/DDBJ databases">
        <authorList>
            <person name="Hellsten U."/>
            <person name="Grimwood J."/>
            <person name="Chapman J.A."/>
            <person name="Shapiro H."/>
            <person name="Aerts A."/>
            <person name="Otillar R.P."/>
            <person name="Terry A.Y."/>
            <person name="Boore J.L."/>
            <person name="Simakov O."/>
            <person name="Marletaz F."/>
            <person name="Cho S.-J."/>
            <person name="Edsinger-Gonzales E."/>
            <person name="Havlak P."/>
            <person name="Kuo D.-H."/>
            <person name="Larsson T."/>
            <person name="Lv J."/>
            <person name="Arendt D."/>
            <person name="Savage R."/>
            <person name="Osoegawa K."/>
            <person name="de Jong P."/>
            <person name="Lindberg D.R."/>
            <person name="Seaver E.C."/>
            <person name="Weisblat D.A."/>
            <person name="Putnam N.H."/>
            <person name="Grigoriev I.V."/>
            <person name="Rokhsar D.S."/>
        </authorList>
    </citation>
    <scope>NUCLEOTIDE SEQUENCE</scope>
    <source>
        <strain evidence="20">I ESC-2004</strain>
    </source>
</reference>
<comment type="similarity">
    <text evidence="4 16">Belongs to the glycosyltransferase 2 family. GalNAc-T subfamily.</text>
</comment>
<dbReference type="GO" id="GO:0030246">
    <property type="term" value="F:carbohydrate binding"/>
    <property type="evidence" value="ECO:0007669"/>
    <property type="project" value="UniProtKB-KW"/>
</dbReference>
<dbReference type="InterPro" id="IPR035992">
    <property type="entry name" value="Ricin_B-like_lectins"/>
</dbReference>
<dbReference type="OMA" id="QIWRFEK"/>
<evidence type="ECO:0000256" key="12">
    <source>
        <dbReference type="ARBA" id="ARBA00023034"/>
    </source>
</evidence>
<keyword evidence="12 16" id="KW-0333">Golgi apparatus</keyword>
<keyword evidence="8" id="KW-0479">Metal-binding</keyword>
<organism evidence="18">
    <name type="scientific">Capitella teleta</name>
    <name type="common">Polychaete worm</name>
    <dbReference type="NCBI Taxonomy" id="283909"/>
    <lineage>
        <taxon>Eukaryota</taxon>
        <taxon>Metazoa</taxon>
        <taxon>Spiralia</taxon>
        <taxon>Lophotrochozoa</taxon>
        <taxon>Annelida</taxon>
        <taxon>Polychaeta</taxon>
        <taxon>Sedentaria</taxon>
        <taxon>Scolecida</taxon>
        <taxon>Capitellidae</taxon>
        <taxon>Capitella</taxon>
    </lineage>
</organism>
<protein>
    <recommendedName>
        <fullName evidence="16">Polypeptide N-acetylgalactosaminyltransferase</fullName>
        <ecNumber evidence="16">2.4.1.-</ecNumber>
    </recommendedName>
    <alternativeName>
        <fullName evidence="16">Protein-UDP acetylgalactosaminyltransferase</fullName>
    </alternativeName>
</protein>
<comment type="pathway">
    <text evidence="3 16">Protein modification; protein glycosylation.</text>
</comment>
<sequence length="550" mass="62836">MVVSHLNWREILGSGLKAAYKTLGKVESPEHNADDPGEMGVAFQVDEKKLSSAEKEEYDFGFKRNAFNQYASDRISVHRTLPDYRDVECRAILHSSKMPKASVIVIFHNEAWSVLLRTVYSILERSPPRFLEEVILVDDYSDQEHLHDQLDEFVATQQKVRLVRSEKREGLIRARLIGAEAAKGQVLVFLDSHCECTPGWLEPMLDRIGQDWSHVVTPIIDVIDDKTLMYNFNPLSRGFSVGGFDWAMGFTWHALPNHEKERRKKISDPARSPTMAGGLFAIDREYFYHIGSYDPGMEIWGGENLEMSFRIWMCGGTLETLPCSHVGHIFRKRNPNHSAKHGNFVQRNSVRTAEVWMDEYKYLYYDRIGNHIGDFGDVSDRRALREELKCKSFKWYLDTIYPTLFVPSDAEASGEVRCKAHFPKVSQVCLDSADIDPETSANGKEVQTWPCHGQGGNQMWMLSQNGEIRKDKGCLDYNDGKLRIYPCHSSKGPQDWKYNDDNSILNVYSGLCLEISVDGKVIQMAKCNGSDRQVFQWKRQTPENEILAGG</sequence>
<dbReference type="OrthoDB" id="6119243at2759"/>
<dbReference type="AlphaFoldDB" id="R7U6Q7"/>
<evidence type="ECO:0000256" key="7">
    <source>
        <dbReference type="ARBA" id="ARBA00022692"/>
    </source>
</evidence>
<name>R7U6Q7_CAPTE</name>
<dbReference type="SUPFAM" id="SSF50370">
    <property type="entry name" value="Ricin B-like lectins"/>
    <property type="match status" value="1"/>
</dbReference>
<evidence type="ECO:0000313" key="19">
    <source>
        <dbReference type="EnsemblMetazoa" id="CapteP140956"/>
    </source>
</evidence>
<dbReference type="PANTHER" id="PTHR11675:SF131">
    <property type="entry name" value="POLYPEPTIDE N-ACETYLGALACTOSAMINYLTRANSFERASE 9-RELATED"/>
    <property type="match status" value="1"/>
</dbReference>
<dbReference type="HOGENOM" id="CLU_013477_0_1_1"/>
<keyword evidence="7" id="KW-0812">Transmembrane</keyword>
<dbReference type="GO" id="GO:0000139">
    <property type="term" value="C:Golgi membrane"/>
    <property type="evidence" value="ECO:0007669"/>
    <property type="project" value="UniProtKB-SubCell"/>
</dbReference>
<evidence type="ECO:0000256" key="9">
    <source>
        <dbReference type="ARBA" id="ARBA00022734"/>
    </source>
</evidence>
<accession>R7U6Q7</accession>
<dbReference type="GO" id="GO:0046872">
    <property type="term" value="F:metal ion binding"/>
    <property type="evidence" value="ECO:0007669"/>
    <property type="project" value="UniProtKB-KW"/>
</dbReference>
<dbReference type="CDD" id="cd02510">
    <property type="entry name" value="pp-GalNAc-T"/>
    <property type="match status" value="1"/>
</dbReference>
<keyword evidence="14 16" id="KW-1015">Disulfide bond</keyword>
<dbReference type="EnsemblMetazoa" id="CapteT140956">
    <property type="protein sequence ID" value="CapteP140956"/>
    <property type="gene ID" value="CapteG140956"/>
</dbReference>
<evidence type="ECO:0000259" key="17">
    <source>
        <dbReference type="SMART" id="SM00458"/>
    </source>
</evidence>
<dbReference type="Proteomes" id="UP000014760">
    <property type="component" value="Unassembled WGS sequence"/>
</dbReference>
<evidence type="ECO:0000256" key="15">
    <source>
        <dbReference type="ARBA" id="ARBA00023211"/>
    </source>
</evidence>
<evidence type="ECO:0000256" key="16">
    <source>
        <dbReference type="RuleBase" id="RU361242"/>
    </source>
</evidence>
<dbReference type="GO" id="GO:0006493">
    <property type="term" value="P:protein O-linked glycosylation"/>
    <property type="evidence" value="ECO:0007669"/>
    <property type="project" value="TreeGrafter"/>
</dbReference>
<dbReference type="STRING" id="283909.R7U6Q7"/>
<evidence type="ECO:0000256" key="3">
    <source>
        <dbReference type="ARBA" id="ARBA00004922"/>
    </source>
</evidence>
<dbReference type="EMBL" id="AMQN01009161">
    <property type="status" value="NOT_ANNOTATED_CDS"/>
    <property type="molecule type" value="Genomic_DNA"/>
</dbReference>
<evidence type="ECO:0000256" key="1">
    <source>
        <dbReference type="ARBA" id="ARBA00001936"/>
    </source>
</evidence>
<reference evidence="19" key="3">
    <citation type="submission" date="2015-06" db="UniProtKB">
        <authorList>
            <consortium name="EnsemblMetazoa"/>
        </authorList>
    </citation>
    <scope>IDENTIFICATION</scope>
</reference>
<evidence type="ECO:0000256" key="4">
    <source>
        <dbReference type="ARBA" id="ARBA00005680"/>
    </source>
</evidence>
<dbReference type="InterPro" id="IPR000772">
    <property type="entry name" value="Ricin_B_lectin"/>
</dbReference>
<evidence type="ECO:0000256" key="13">
    <source>
        <dbReference type="ARBA" id="ARBA00023136"/>
    </source>
</evidence>
<dbReference type="InterPro" id="IPR045885">
    <property type="entry name" value="GalNAc-T"/>
</dbReference>
<evidence type="ECO:0000256" key="2">
    <source>
        <dbReference type="ARBA" id="ARBA00004323"/>
    </source>
</evidence>
<dbReference type="Pfam" id="PF00652">
    <property type="entry name" value="Ricin_B_lectin"/>
    <property type="match status" value="1"/>
</dbReference>
<dbReference type="FunFam" id="3.90.550.10:FF:000021">
    <property type="entry name" value="Polypeptide N-acetylgalactosaminyltransferase"/>
    <property type="match status" value="1"/>
</dbReference>
<dbReference type="UniPathway" id="UPA00378"/>
<evidence type="ECO:0000256" key="8">
    <source>
        <dbReference type="ARBA" id="ARBA00022723"/>
    </source>
</evidence>
<evidence type="ECO:0000256" key="5">
    <source>
        <dbReference type="ARBA" id="ARBA00022676"/>
    </source>
</evidence>
<dbReference type="CDD" id="cd23462">
    <property type="entry name" value="beta-trefoil_Ricin_Pgant9-like"/>
    <property type="match status" value="1"/>
</dbReference>
<keyword evidence="9 16" id="KW-0430">Lectin</keyword>
<evidence type="ECO:0000313" key="20">
    <source>
        <dbReference type="Proteomes" id="UP000014760"/>
    </source>
</evidence>
<feature type="domain" description="Ricin B lectin" evidence="17">
    <location>
        <begin position="419"/>
        <end position="538"/>
    </location>
</feature>
<keyword evidence="6 16" id="KW-0808">Transferase</keyword>
<keyword evidence="15 16" id="KW-0464">Manganese</keyword>
<comment type="subcellular location">
    <subcellularLocation>
        <location evidence="2 16">Golgi apparatus membrane</location>
        <topology evidence="2 16">Single-pass type II membrane protein</topology>
    </subcellularLocation>
</comment>
<evidence type="ECO:0000256" key="6">
    <source>
        <dbReference type="ARBA" id="ARBA00022679"/>
    </source>
</evidence>
<dbReference type="SMART" id="SM00458">
    <property type="entry name" value="RICIN"/>
    <property type="match status" value="1"/>
</dbReference>
<keyword evidence="5 16" id="KW-0328">Glycosyltransferase</keyword>
<evidence type="ECO:0000313" key="18">
    <source>
        <dbReference type="EMBL" id="ELU01679.1"/>
    </source>
</evidence>
<dbReference type="PANTHER" id="PTHR11675">
    <property type="entry name" value="N-ACETYLGALACTOSAMINYLTRANSFERASE"/>
    <property type="match status" value="1"/>
</dbReference>
<dbReference type="FunCoup" id="R7U6Q7">
    <property type="interactions" value="300"/>
</dbReference>
<dbReference type="SUPFAM" id="SSF53448">
    <property type="entry name" value="Nucleotide-diphospho-sugar transferases"/>
    <property type="match status" value="1"/>
</dbReference>
<reference evidence="18 20" key="2">
    <citation type="journal article" date="2013" name="Nature">
        <title>Insights into bilaterian evolution from three spiralian genomes.</title>
        <authorList>
            <person name="Simakov O."/>
            <person name="Marletaz F."/>
            <person name="Cho S.J."/>
            <person name="Edsinger-Gonzales E."/>
            <person name="Havlak P."/>
            <person name="Hellsten U."/>
            <person name="Kuo D.H."/>
            <person name="Larsson T."/>
            <person name="Lv J."/>
            <person name="Arendt D."/>
            <person name="Savage R."/>
            <person name="Osoegawa K."/>
            <person name="de Jong P."/>
            <person name="Grimwood J."/>
            <person name="Chapman J.A."/>
            <person name="Shapiro H."/>
            <person name="Aerts A."/>
            <person name="Otillar R.P."/>
            <person name="Terry A.Y."/>
            <person name="Boore J.L."/>
            <person name="Grigoriev I.V."/>
            <person name="Lindberg D.R."/>
            <person name="Seaver E.C."/>
            <person name="Weisblat D.A."/>
            <person name="Putnam N.H."/>
            <person name="Rokhsar D.S."/>
        </authorList>
    </citation>
    <scope>NUCLEOTIDE SEQUENCE</scope>
    <source>
        <strain evidence="18 20">I ESC-2004</strain>
    </source>
</reference>
<keyword evidence="20" id="KW-1185">Reference proteome</keyword>
<dbReference type="EMBL" id="KB304804">
    <property type="protein sequence ID" value="ELU01679.1"/>
    <property type="molecule type" value="Genomic_DNA"/>
</dbReference>
<dbReference type="GO" id="GO:0004653">
    <property type="term" value="F:polypeptide N-acetylgalactosaminyltransferase activity"/>
    <property type="evidence" value="ECO:0007669"/>
    <property type="project" value="TreeGrafter"/>
</dbReference>